<proteinExistence type="predicted"/>
<accession>A0ABY7Q299</accession>
<evidence type="ECO:0000313" key="2">
    <source>
        <dbReference type="EMBL" id="WBP86301.1"/>
    </source>
</evidence>
<dbReference type="Proteomes" id="UP001212821">
    <property type="component" value="Chromosome"/>
</dbReference>
<evidence type="ECO:0000313" key="3">
    <source>
        <dbReference type="Proteomes" id="UP001212821"/>
    </source>
</evidence>
<keyword evidence="1" id="KW-0812">Transmembrane</keyword>
<keyword evidence="3" id="KW-1185">Reference proteome</keyword>
<dbReference type="RefSeq" id="WP_270142856.1">
    <property type="nucleotide sequence ID" value="NZ_CP115450.1"/>
</dbReference>
<protein>
    <submittedName>
        <fullName evidence="2">Uncharacterized protein</fullName>
    </submittedName>
</protein>
<organism evidence="2 3">
    <name type="scientific">Kitasatospora cathayae</name>
    <dbReference type="NCBI Taxonomy" id="3004092"/>
    <lineage>
        <taxon>Bacteria</taxon>
        <taxon>Bacillati</taxon>
        <taxon>Actinomycetota</taxon>
        <taxon>Actinomycetes</taxon>
        <taxon>Kitasatosporales</taxon>
        <taxon>Streptomycetaceae</taxon>
        <taxon>Kitasatospora</taxon>
    </lineage>
</organism>
<keyword evidence="1" id="KW-0472">Membrane</keyword>
<evidence type="ECO:0000256" key="1">
    <source>
        <dbReference type="SAM" id="Phobius"/>
    </source>
</evidence>
<dbReference type="PROSITE" id="PS51257">
    <property type="entry name" value="PROKAR_LIPOPROTEIN"/>
    <property type="match status" value="1"/>
</dbReference>
<gene>
    <name evidence="2" type="ORF">O1G21_10910</name>
</gene>
<feature type="transmembrane region" description="Helical" evidence="1">
    <location>
        <begin position="96"/>
        <end position="115"/>
    </location>
</feature>
<sequence length="144" mass="14608">MHTTARPATARLLAVCALLLGLFLMHGAPVSTGGCHEPMAMAMVAPVMAPEAHTHPNASPAPAVVGPAAHLAAGADATGSDSCVSTPAHDRLTVDAPPLLAILALALLAGWAPAWRRALTTVLRRRGPPTGGRSLLLLVSVART</sequence>
<name>A0ABY7Q299_9ACTN</name>
<keyword evidence="1" id="KW-1133">Transmembrane helix</keyword>
<dbReference type="EMBL" id="CP115450">
    <property type="protein sequence ID" value="WBP86301.1"/>
    <property type="molecule type" value="Genomic_DNA"/>
</dbReference>
<reference evidence="3" key="1">
    <citation type="submission" date="2022-12" db="EMBL/GenBank/DDBJ databases">
        <authorList>
            <person name="Mo P."/>
        </authorList>
    </citation>
    <scope>NUCLEOTIDE SEQUENCE [LARGE SCALE GENOMIC DNA]</scope>
    <source>
        <strain evidence="3">HUAS 3-15</strain>
    </source>
</reference>